<organism evidence="1 2">
    <name type="scientific">Colletotrichum liriopes</name>
    <dbReference type="NCBI Taxonomy" id="708192"/>
    <lineage>
        <taxon>Eukaryota</taxon>
        <taxon>Fungi</taxon>
        <taxon>Dikarya</taxon>
        <taxon>Ascomycota</taxon>
        <taxon>Pezizomycotina</taxon>
        <taxon>Sordariomycetes</taxon>
        <taxon>Hypocreomycetidae</taxon>
        <taxon>Glomerellales</taxon>
        <taxon>Glomerellaceae</taxon>
        <taxon>Colletotrichum</taxon>
        <taxon>Colletotrichum spaethianum species complex</taxon>
    </lineage>
</organism>
<comment type="caution">
    <text evidence="1">The sequence shown here is derived from an EMBL/GenBank/DDBJ whole genome shotgun (WGS) entry which is preliminary data.</text>
</comment>
<dbReference type="InterPro" id="IPR050708">
    <property type="entry name" value="T6SS_VgrG/RHS"/>
</dbReference>
<accession>A0AA37H1K9</accession>
<keyword evidence="2" id="KW-1185">Reference proteome</keyword>
<dbReference type="EMBL" id="BPPX01000051">
    <property type="protein sequence ID" value="GJC90242.1"/>
    <property type="molecule type" value="Genomic_DNA"/>
</dbReference>
<evidence type="ECO:0000313" key="2">
    <source>
        <dbReference type="Proteomes" id="UP001055172"/>
    </source>
</evidence>
<dbReference type="NCBIfam" id="TIGR03696">
    <property type="entry name" value="Rhs_assc_core"/>
    <property type="match status" value="1"/>
</dbReference>
<name>A0AA37H1K9_9PEZI</name>
<sequence length="280" mass="31375">MCANLEFQYPIRLPEKEHEVTESAAVADLVLRKVWDTLYLGGVEVHSRLKLGATDSRWFTRSICEVAGAELLALVEDTNTDLEPLIGLQIGQNMELEPSGLLITYEEYSPFGTVMYTARHGQVEAPRKYRFARYEHDAETGLYHCGARYYCPWLGRWTSPDPLEDVDGPKLYQYVGNDPVNMVDHSGTASTSFSRVGRDLVRNQGTDFYPPGKAAIDVVRSKTAVSSLKKIVKDPNTKFGALQSQGRIFLHGLRAKEHPTDTYARKYKLPSILTQSGLDA</sequence>
<reference evidence="1 2" key="1">
    <citation type="submission" date="2021-07" db="EMBL/GenBank/DDBJ databases">
        <title>Genome data of Colletotrichum spaethianum.</title>
        <authorList>
            <person name="Utami Y.D."/>
            <person name="Hiruma K."/>
        </authorList>
    </citation>
    <scope>NUCLEOTIDE SEQUENCE [LARGE SCALE GENOMIC DNA]</scope>
    <source>
        <strain evidence="1 2">MAFF 242679</strain>
    </source>
</reference>
<dbReference type="InterPro" id="IPR022385">
    <property type="entry name" value="Rhs_assc_core"/>
</dbReference>
<protein>
    <submittedName>
        <fullName evidence="1">tRNA3(Ser)-specific nuclease WapA</fullName>
    </submittedName>
</protein>
<dbReference type="Proteomes" id="UP001055172">
    <property type="component" value="Unassembled WGS sequence"/>
</dbReference>
<dbReference type="Gene3D" id="2.180.10.10">
    <property type="entry name" value="RHS repeat-associated core"/>
    <property type="match status" value="1"/>
</dbReference>
<dbReference type="AlphaFoldDB" id="A0AA37H1K9"/>
<dbReference type="PANTHER" id="PTHR32305">
    <property type="match status" value="1"/>
</dbReference>
<gene>
    <name evidence="1" type="ORF">ColLi_13080</name>
</gene>
<proteinExistence type="predicted"/>
<dbReference type="PANTHER" id="PTHR32305:SF15">
    <property type="entry name" value="PROTEIN RHSA-RELATED"/>
    <property type="match status" value="1"/>
</dbReference>
<evidence type="ECO:0000313" key="1">
    <source>
        <dbReference type="EMBL" id="GJC90242.1"/>
    </source>
</evidence>